<dbReference type="RefSeq" id="WP_406770488.1">
    <property type="nucleotide sequence ID" value="NZ_JBJHZZ010000012.1"/>
</dbReference>
<dbReference type="EMBL" id="JBJHZZ010000012">
    <property type="protein sequence ID" value="MFL0248056.1"/>
    <property type="molecule type" value="Genomic_DNA"/>
</dbReference>
<feature type="domain" description="Response regulatory" evidence="4">
    <location>
        <begin position="3"/>
        <end position="129"/>
    </location>
</feature>
<keyword evidence="6" id="KW-1185">Reference proteome</keyword>
<dbReference type="InterPro" id="IPR011006">
    <property type="entry name" value="CheY-like_superfamily"/>
</dbReference>
<proteinExistence type="predicted"/>
<evidence type="ECO:0000256" key="2">
    <source>
        <dbReference type="ARBA" id="ARBA00024867"/>
    </source>
</evidence>
<dbReference type="Pfam" id="PF00072">
    <property type="entry name" value="Response_reg"/>
    <property type="match status" value="1"/>
</dbReference>
<dbReference type="Proteomes" id="UP001623591">
    <property type="component" value="Unassembled WGS sequence"/>
</dbReference>
<dbReference type="SMART" id="SM00448">
    <property type="entry name" value="REC"/>
    <property type="match status" value="1"/>
</dbReference>
<accession>A0ABW8T6Y1</accession>
<dbReference type="CDD" id="cd17546">
    <property type="entry name" value="REC_hyHK_CKI1_RcsC-like"/>
    <property type="match status" value="1"/>
</dbReference>
<keyword evidence="3" id="KW-0597">Phosphoprotein</keyword>
<dbReference type="SUPFAM" id="SSF52172">
    <property type="entry name" value="CheY-like"/>
    <property type="match status" value="1"/>
</dbReference>
<sequence>MMKILIVEDDADSRRYIQKILSNCGKCDLTVDGIEAIDAFLLAHDENEPYNLLCVDIMMPKIDGTKVIKIVRDLERQKGIIDKDKAKIIVTSALSDRNLIEKCMLYGCNKYIAKPFEVEEIFVALAELNLIK</sequence>
<comment type="caution">
    <text evidence="5">The sequence shown here is derived from an EMBL/GenBank/DDBJ whole genome shotgun (WGS) entry which is preliminary data.</text>
</comment>
<dbReference type="Gene3D" id="3.40.50.2300">
    <property type="match status" value="1"/>
</dbReference>
<name>A0ABW8T6Y1_9CLOT</name>
<comment type="function">
    <text evidence="2">May play the central regulatory role in sporulation. It may be an element of the effector pathway responsible for the activation of sporulation genes in response to nutritional stress. Spo0A may act in concert with spo0H (a sigma factor) to control the expression of some genes that are critical to the sporulation process.</text>
</comment>
<evidence type="ECO:0000256" key="1">
    <source>
        <dbReference type="ARBA" id="ARBA00018672"/>
    </source>
</evidence>
<organism evidence="5 6">
    <name type="scientific">Candidatus Clostridium stratigraminis</name>
    <dbReference type="NCBI Taxonomy" id="3381661"/>
    <lineage>
        <taxon>Bacteria</taxon>
        <taxon>Bacillati</taxon>
        <taxon>Bacillota</taxon>
        <taxon>Clostridia</taxon>
        <taxon>Eubacteriales</taxon>
        <taxon>Clostridiaceae</taxon>
        <taxon>Clostridium</taxon>
    </lineage>
</organism>
<dbReference type="InterPro" id="IPR052048">
    <property type="entry name" value="ST_Response_Regulator"/>
</dbReference>
<dbReference type="InterPro" id="IPR001789">
    <property type="entry name" value="Sig_transdc_resp-reg_receiver"/>
</dbReference>
<gene>
    <name evidence="5" type="ORF">ACJDUG_13890</name>
</gene>
<reference evidence="5 6" key="1">
    <citation type="submission" date="2024-11" db="EMBL/GenBank/DDBJ databases">
        <authorList>
            <person name="Heng Y.C."/>
            <person name="Lim A.C.H."/>
            <person name="Lee J.K.Y."/>
            <person name="Kittelmann S."/>
        </authorList>
    </citation>
    <scope>NUCLEOTIDE SEQUENCE [LARGE SCALE GENOMIC DNA]</scope>
    <source>
        <strain evidence="5 6">WILCCON 0185</strain>
    </source>
</reference>
<dbReference type="PANTHER" id="PTHR43228">
    <property type="entry name" value="TWO-COMPONENT RESPONSE REGULATOR"/>
    <property type="match status" value="1"/>
</dbReference>
<evidence type="ECO:0000256" key="3">
    <source>
        <dbReference type="PROSITE-ProRule" id="PRU00169"/>
    </source>
</evidence>
<dbReference type="PANTHER" id="PTHR43228:SF1">
    <property type="entry name" value="TWO-COMPONENT RESPONSE REGULATOR ARR22"/>
    <property type="match status" value="1"/>
</dbReference>
<feature type="modified residue" description="4-aspartylphosphate" evidence="3">
    <location>
        <position position="56"/>
    </location>
</feature>
<evidence type="ECO:0000313" key="5">
    <source>
        <dbReference type="EMBL" id="MFL0248056.1"/>
    </source>
</evidence>
<evidence type="ECO:0000259" key="4">
    <source>
        <dbReference type="PROSITE" id="PS50110"/>
    </source>
</evidence>
<dbReference type="PROSITE" id="PS50110">
    <property type="entry name" value="RESPONSE_REGULATORY"/>
    <property type="match status" value="1"/>
</dbReference>
<protein>
    <recommendedName>
        <fullName evidence="1">Stage 0 sporulation protein A homolog</fullName>
    </recommendedName>
</protein>
<evidence type="ECO:0000313" key="6">
    <source>
        <dbReference type="Proteomes" id="UP001623591"/>
    </source>
</evidence>